<feature type="compositionally biased region" description="Basic and acidic residues" evidence="7">
    <location>
        <begin position="106"/>
        <end position="126"/>
    </location>
</feature>
<feature type="compositionally biased region" description="Polar residues" evidence="7">
    <location>
        <begin position="227"/>
        <end position="237"/>
    </location>
</feature>
<dbReference type="GO" id="GO:0140268">
    <property type="term" value="C:endoplasmic reticulum-plasma membrane contact site"/>
    <property type="evidence" value="ECO:0007669"/>
    <property type="project" value="TreeGrafter"/>
</dbReference>
<dbReference type="GO" id="GO:0005789">
    <property type="term" value="C:endoplasmic reticulum membrane"/>
    <property type="evidence" value="ECO:0007669"/>
    <property type="project" value="TreeGrafter"/>
</dbReference>
<evidence type="ECO:0000313" key="11">
    <source>
        <dbReference type="Proteomes" id="UP000629468"/>
    </source>
</evidence>
<dbReference type="PANTHER" id="PTHR23319:SF4">
    <property type="entry name" value="GRAM DOMAIN CONTAINING 1B, ISOFORM E"/>
    <property type="match status" value="1"/>
</dbReference>
<dbReference type="GO" id="GO:0032541">
    <property type="term" value="C:cortical endoplasmic reticulum"/>
    <property type="evidence" value="ECO:0007669"/>
    <property type="project" value="TreeGrafter"/>
</dbReference>
<reference evidence="10 11" key="1">
    <citation type="journal article" name="Sci. Rep.">
        <title>Telomere-to-telomere assembled and centromere annotated genomes of the two main subspecies of the button mushroom Agaricus bisporus reveal especially polymorphic chromosome ends.</title>
        <authorList>
            <person name="Sonnenberg A.S.M."/>
            <person name="Sedaghat-Telgerd N."/>
            <person name="Lavrijssen B."/>
            <person name="Ohm R.A."/>
            <person name="Hendrickx P.M."/>
            <person name="Scholtmeijer K."/>
            <person name="Baars J.J.P."/>
            <person name="van Peer A."/>
        </authorList>
    </citation>
    <scope>NUCLEOTIDE SEQUENCE [LARGE SCALE GENOMIC DNA]</scope>
    <source>
        <strain evidence="10 11">H119_p4</strain>
    </source>
</reference>
<evidence type="ECO:0000256" key="6">
    <source>
        <dbReference type="SAM" id="Coils"/>
    </source>
</evidence>
<evidence type="ECO:0000256" key="3">
    <source>
        <dbReference type="ARBA" id="ARBA00022692"/>
    </source>
</evidence>
<dbReference type="InterPro" id="IPR051482">
    <property type="entry name" value="Cholesterol_transport"/>
</dbReference>
<feature type="region of interest" description="Disordered" evidence="7">
    <location>
        <begin position="300"/>
        <end position="395"/>
    </location>
</feature>
<dbReference type="CDD" id="cd13220">
    <property type="entry name" value="PH-GRAM_GRAMDC"/>
    <property type="match status" value="1"/>
</dbReference>
<feature type="coiled-coil region" evidence="6">
    <location>
        <begin position="912"/>
        <end position="946"/>
    </location>
</feature>
<feature type="region of interest" description="Disordered" evidence="7">
    <location>
        <begin position="9"/>
        <end position="274"/>
    </location>
</feature>
<dbReference type="InterPro" id="IPR004182">
    <property type="entry name" value="GRAM"/>
</dbReference>
<feature type="region of interest" description="Disordered" evidence="7">
    <location>
        <begin position="753"/>
        <end position="787"/>
    </location>
</feature>
<dbReference type="GO" id="GO:0032366">
    <property type="term" value="P:intracellular sterol transport"/>
    <property type="evidence" value="ECO:0007669"/>
    <property type="project" value="TreeGrafter"/>
</dbReference>
<comment type="similarity">
    <text evidence="2">Belongs to the YSP2 family.</text>
</comment>
<feature type="compositionally biased region" description="Acidic residues" evidence="7">
    <location>
        <begin position="384"/>
        <end position="395"/>
    </location>
</feature>
<evidence type="ECO:0000259" key="9">
    <source>
        <dbReference type="PROSITE" id="PS51778"/>
    </source>
</evidence>
<organism evidence="10 11">
    <name type="scientific">Agaricus bisporus var. burnettii</name>
    <dbReference type="NCBI Taxonomy" id="192524"/>
    <lineage>
        <taxon>Eukaryota</taxon>
        <taxon>Fungi</taxon>
        <taxon>Dikarya</taxon>
        <taxon>Basidiomycota</taxon>
        <taxon>Agaricomycotina</taxon>
        <taxon>Agaricomycetes</taxon>
        <taxon>Agaricomycetidae</taxon>
        <taxon>Agaricales</taxon>
        <taxon>Agaricineae</taxon>
        <taxon>Agaricaceae</taxon>
        <taxon>Agaricus</taxon>
    </lineage>
</organism>
<dbReference type="GO" id="GO:0005886">
    <property type="term" value="C:plasma membrane"/>
    <property type="evidence" value="ECO:0007669"/>
    <property type="project" value="TreeGrafter"/>
</dbReference>
<feature type="compositionally biased region" description="Polar residues" evidence="7">
    <location>
        <begin position="300"/>
        <end position="324"/>
    </location>
</feature>
<evidence type="ECO:0000256" key="8">
    <source>
        <dbReference type="SAM" id="Phobius"/>
    </source>
</evidence>
<dbReference type="PROSITE" id="PS51778">
    <property type="entry name" value="VAST"/>
    <property type="match status" value="1"/>
</dbReference>
<dbReference type="GO" id="GO:0120015">
    <property type="term" value="F:sterol transfer activity"/>
    <property type="evidence" value="ECO:0007669"/>
    <property type="project" value="TreeGrafter"/>
</dbReference>
<dbReference type="InterPro" id="IPR011993">
    <property type="entry name" value="PH-like_dom_sf"/>
</dbReference>
<feature type="compositionally biased region" description="Basic residues" evidence="7">
    <location>
        <begin position="258"/>
        <end position="268"/>
    </location>
</feature>
<feature type="domain" description="VASt" evidence="9">
    <location>
        <begin position="573"/>
        <end position="744"/>
    </location>
</feature>
<dbReference type="SMART" id="SM00568">
    <property type="entry name" value="GRAM"/>
    <property type="match status" value="1"/>
</dbReference>
<evidence type="ECO:0000256" key="4">
    <source>
        <dbReference type="ARBA" id="ARBA00022989"/>
    </source>
</evidence>
<evidence type="ECO:0000256" key="2">
    <source>
        <dbReference type="ARBA" id="ARBA00006582"/>
    </source>
</evidence>
<accession>A0A8H7KKJ3</accession>
<evidence type="ECO:0000256" key="5">
    <source>
        <dbReference type="ARBA" id="ARBA00023136"/>
    </source>
</evidence>
<comment type="subcellular location">
    <subcellularLocation>
        <location evidence="1">Membrane</location>
        <topology evidence="1">Single-pass membrane protein</topology>
    </subcellularLocation>
</comment>
<dbReference type="EMBL" id="JABXXO010000001">
    <property type="protein sequence ID" value="KAF7783970.1"/>
    <property type="molecule type" value="Genomic_DNA"/>
</dbReference>
<dbReference type="Pfam" id="PF16016">
    <property type="entry name" value="VASt"/>
    <property type="match status" value="1"/>
</dbReference>
<feature type="transmembrane region" description="Helical" evidence="8">
    <location>
        <begin position="829"/>
        <end position="848"/>
    </location>
</feature>
<evidence type="ECO:0000256" key="7">
    <source>
        <dbReference type="SAM" id="MobiDB-lite"/>
    </source>
</evidence>
<keyword evidence="4 8" id="KW-1133">Transmembrane helix</keyword>
<proteinExistence type="inferred from homology"/>
<evidence type="ECO:0000313" key="10">
    <source>
        <dbReference type="EMBL" id="KAF7783970.1"/>
    </source>
</evidence>
<dbReference type="PANTHER" id="PTHR23319">
    <property type="entry name" value="GRAM DOMAIN CONTAINING 1B, ISOFORM E"/>
    <property type="match status" value="1"/>
</dbReference>
<dbReference type="GO" id="GO:0032934">
    <property type="term" value="F:sterol binding"/>
    <property type="evidence" value="ECO:0007669"/>
    <property type="project" value="TreeGrafter"/>
</dbReference>
<feature type="compositionally biased region" description="Polar residues" evidence="7">
    <location>
        <begin position="172"/>
        <end position="189"/>
    </location>
</feature>
<feature type="compositionally biased region" description="Pro residues" evidence="7">
    <location>
        <begin position="147"/>
        <end position="165"/>
    </location>
</feature>
<keyword evidence="5 8" id="KW-0472">Membrane</keyword>
<comment type="caution">
    <text evidence="10">The sequence shown here is derived from an EMBL/GenBank/DDBJ whole genome shotgun (WGS) entry which is preliminary data.</text>
</comment>
<dbReference type="AlphaFoldDB" id="A0A8H7KKJ3"/>
<feature type="compositionally biased region" description="Low complexity" evidence="7">
    <location>
        <begin position="76"/>
        <end position="92"/>
    </location>
</feature>
<evidence type="ECO:0000256" key="1">
    <source>
        <dbReference type="ARBA" id="ARBA00004167"/>
    </source>
</evidence>
<keyword evidence="6" id="KW-0175">Coiled coil</keyword>
<dbReference type="InterPro" id="IPR031968">
    <property type="entry name" value="VASt"/>
</dbReference>
<feature type="compositionally biased region" description="Basic and acidic residues" evidence="7">
    <location>
        <begin position="778"/>
        <end position="787"/>
    </location>
</feature>
<sequence>MARAFLLKLVKATHARGGSDRSDRSNRSEPSDSGQSSISKTTREDPTTPTSSNTSADTPPKITISDKGTESRSSLRTEFSSSSSPQPVVTVVPPSPHSSLLQLGEPSDRRTMSGDVNTRDAKDLDRTTPIITSSAHHHHSVSSRPPRTSPPSPPPTGPAPPPLSPVPEENTRTNTSSPMAKTLDPSPQTRVRRSPSAKSLTMAESDAVMQRPLVESPTAIRADLPSVDSTNGTSSLHPSRDSDAASLASTNQNGTTKDKKRPWRKSTARKPTGLAGAIAASGMAMAQPTLSAIHQASFSATMQAQAQPNAPSTSTTRKSSINSPPRSPRGSVINHARGKSSEFSPHSTRSKRSGAGRASVSVQSDNASEYYPDDRPDYYSGLDESSDEDEGLEGESMLDEMEDMPVTGFAVASNKRNADFHDLFPTVPEGDYLIEDYGCALQREILIQGRLYISENHICFHANIFGWITNMSIPMCEVTQLDKRMTAFVIPNAIQVTTRQAKYTFASFLSRDTTYDVIYNIWRLAKPDDAINSSRPSFDGASVVESNPIQGNGEGALLRAPKITTCACAEGGHYHETAMDCVLPGTPDRIHNLIFASAFIKEFMTVDQKLTDIQISDWQPTEPGSALLTRNMSYIKPLHGSVGPRSTKCEITDLMVYKDSEHYISTDTTTRTPDVPSGGVFSVKTKTCLTWASSLSTRIVVTTEVQWTGRSFIKSIIEKSAIEGQKTWHRDLEIAMRAYIQEHQAEFVPEGVDASALPASPNPNVPPTPGEVTISSKEANKRREHERNRRGLQWAWDTFEGASQVAIRSTKDAFELVCDAWEQSSSTTIMWFVIVGLVLSNLWSLFLMGSREEAGRRKEMKKMEEREKWVQGVVRALWDELSKQQPHKEHLSMPSDGISWVAGLAQSQPVPAATWSREVEDMQGVLDQLEERIKLLNEGLKVIRTEGGGIDSLD</sequence>
<dbReference type="Gene3D" id="2.30.29.30">
    <property type="entry name" value="Pleckstrin-homology domain (PH domain)/Phosphotyrosine-binding domain (PTB)"/>
    <property type="match status" value="1"/>
</dbReference>
<keyword evidence="3 8" id="KW-0812">Transmembrane</keyword>
<gene>
    <name evidence="10" type="ORF">Agabi119p4_135</name>
</gene>
<feature type="compositionally biased region" description="Basic and acidic residues" evidence="7">
    <location>
        <begin position="17"/>
        <end position="30"/>
    </location>
</feature>
<feature type="compositionally biased region" description="Pro residues" evidence="7">
    <location>
        <begin position="760"/>
        <end position="769"/>
    </location>
</feature>
<dbReference type="Pfam" id="PF02893">
    <property type="entry name" value="GRAM"/>
    <property type="match status" value="1"/>
</dbReference>
<feature type="compositionally biased region" description="Polar residues" evidence="7">
    <location>
        <begin position="47"/>
        <end position="57"/>
    </location>
</feature>
<dbReference type="Proteomes" id="UP000629468">
    <property type="component" value="Unassembled WGS sequence"/>
</dbReference>
<protein>
    <recommendedName>
        <fullName evidence="9">VASt domain-containing protein</fullName>
    </recommendedName>
</protein>
<dbReference type="GO" id="GO:0005739">
    <property type="term" value="C:mitochondrion"/>
    <property type="evidence" value="ECO:0007669"/>
    <property type="project" value="TreeGrafter"/>
</dbReference>
<name>A0A8H7KKJ3_AGABI</name>